<name>A0A9Q3IU14_9BASI</name>
<reference evidence="1" key="1">
    <citation type="submission" date="2021-03" db="EMBL/GenBank/DDBJ databases">
        <title>Draft genome sequence of rust myrtle Austropuccinia psidii MF-1, a brazilian biotype.</title>
        <authorList>
            <person name="Quecine M.C."/>
            <person name="Pachon D.M.R."/>
            <person name="Bonatelli M.L."/>
            <person name="Correr F.H."/>
            <person name="Franceschini L.M."/>
            <person name="Leite T.F."/>
            <person name="Margarido G.R.A."/>
            <person name="Almeida C.A."/>
            <person name="Ferrarezi J.A."/>
            <person name="Labate C.A."/>
        </authorList>
    </citation>
    <scope>NUCLEOTIDE SEQUENCE</scope>
    <source>
        <strain evidence="1">MF-1</strain>
    </source>
</reference>
<evidence type="ECO:0000313" key="2">
    <source>
        <dbReference type="Proteomes" id="UP000765509"/>
    </source>
</evidence>
<dbReference type="SUPFAM" id="SSF53098">
    <property type="entry name" value="Ribonuclease H-like"/>
    <property type="match status" value="1"/>
</dbReference>
<dbReference type="InterPro" id="IPR012337">
    <property type="entry name" value="RNaseH-like_sf"/>
</dbReference>
<accession>A0A9Q3IU14</accession>
<sequence length="219" mass="24457">MPDGSPYALDSEVWVSIEFMEPILSLFEGACNLFQQNAPIKHLVVPVYSSLLNKLYQYACDSPPAWSQACHAAMAKLHKYNDYEMENNNTLIATLLDPSYHQGIICLIGVSPAHAKEVIDVLSQECMITTSVSPDEYQDTQSSPAQMAELLCQKLLKKYDSAIKCTSALATHSNNLDEVLIYLQHHHPIMADENILSYWKCPILTGNSPELGKIALHYL</sequence>
<protein>
    <submittedName>
        <fullName evidence="1">Uncharacterized protein</fullName>
    </submittedName>
</protein>
<evidence type="ECO:0000313" key="1">
    <source>
        <dbReference type="EMBL" id="MBW0549939.1"/>
    </source>
</evidence>
<feature type="non-terminal residue" evidence="1">
    <location>
        <position position="1"/>
    </location>
</feature>
<comment type="caution">
    <text evidence="1">The sequence shown here is derived from an EMBL/GenBank/DDBJ whole genome shotgun (WGS) entry which is preliminary data.</text>
</comment>
<dbReference type="AlphaFoldDB" id="A0A9Q3IU14"/>
<keyword evidence="2" id="KW-1185">Reference proteome</keyword>
<organism evidence="1 2">
    <name type="scientific">Austropuccinia psidii MF-1</name>
    <dbReference type="NCBI Taxonomy" id="1389203"/>
    <lineage>
        <taxon>Eukaryota</taxon>
        <taxon>Fungi</taxon>
        <taxon>Dikarya</taxon>
        <taxon>Basidiomycota</taxon>
        <taxon>Pucciniomycotina</taxon>
        <taxon>Pucciniomycetes</taxon>
        <taxon>Pucciniales</taxon>
        <taxon>Sphaerophragmiaceae</taxon>
        <taxon>Austropuccinia</taxon>
    </lineage>
</organism>
<dbReference type="OrthoDB" id="3264316at2759"/>
<gene>
    <name evidence="1" type="ORF">O181_089654</name>
</gene>
<dbReference type="EMBL" id="AVOT02055389">
    <property type="protein sequence ID" value="MBW0549939.1"/>
    <property type="molecule type" value="Genomic_DNA"/>
</dbReference>
<dbReference type="Proteomes" id="UP000765509">
    <property type="component" value="Unassembled WGS sequence"/>
</dbReference>
<proteinExistence type="predicted"/>